<feature type="region of interest" description="Disordered" evidence="1">
    <location>
        <begin position="239"/>
        <end position="284"/>
    </location>
</feature>
<dbReference type="Proteomes" id="UP000305196">
    <property type="component" value="Chromosome 10"/>
</dbReference>
<dbReference type="GO" id="GO:0000981">
    <property type="term" value="F:DNA-binding transcription factor activity, RNA polymerase II-specific"/>
    <property type="evidence" value="ECO:0007669"/>
    <property type="project" value="TreeGrafter"/>
</dbReference>
<dbReference type="GO" id="GO:0000987">
    <property type="term" value="F:cis-regulatory region sequence-specific DNA binding"/>
    <property type="evidence" value="ECO:0007669"/>
    <property type="project" value="TreeGrafter"/>
</dbReference>
<feature type="region of interest" description="Disordered" evidence="1">
    <location>
        <begin position="408"/>
        <end position="464"/>
    </location>
</feature>
<name>A0A1G4HE77_PLAVI</name>
<feature type="region of interest" description="Disordered" evidence="1">
    <location>
        <begin position="606"/>
        <end position="692"/>
    </location>
</feature>
<dbReference type="EMBL" id="LT615265">
    <property type="protein sequence ID" value="SCO73229.1"/>
    <property type="molecule type" value="Genomic_DNA"/>
</dbReference>
<evidence type="ECO:0000256" key="1">
    <source>
        <dbReference type="SAM" id="MobiDB-lite"/>
    </source>
</evidence>
<proteinExistence type="predicted"/>
<dbReference type="VEuPathDB" id="PlasmoDB:PVX_080615"/>
<feature type="compositionally biased region" description="Low complexity" evidence="1">
    <location>
        <begin position="607"/>
        <end position="679"/>
    </location>
</feature>
<dbReference type="VEuPathDB" id="PlasmoDB:PVW1_100045600"/>
<sequence>MERYKAFLSEIKRENEKIGRKIRFVNHKSKFQPVNGKKVGYNKFFVNSYEVEKKNNLCKYYKHKIDRSRGKKKGKIHNDGFPFFEVYKNTNPAFKNNLPQYGLLQMLKSYDELELFQFCSRRKEGINFFTPLLSHFIEIVIRKRDLYRISDVLLLTEHIKKLNYYHPYFCKLVCREVCLDIHKIKTVHQVTRFLDFLMHFNIFNHYYVKKFYKYVTRLITHGNRWTLLVDRLDSTSQEEPVLDGSQAGDPHGNDPHGNDTHGNDPHANAPHGNAPHGNAPHGSPIQIHPDDVASLCMSFTKYKMIDAELLLLLLYLCRHEAYTHLRNPQTLHHLTQLSPFYRFVHGPYSSEVFPYIYKQVLEATPRGGSNFVPLLKSFYTISKEFGTALDVDLHNATLEIYGHTGGAQGGLSGGGVSPPSYVLSGGSRKKGKKARSGGGGGNANANGSENANANTNGSANTNCVDRRAGGENPFAPFNCDANSNLKRLNLGDEALAGAHHEEEEHYDERHYEEHHHEEHYDWLPSEGLPSEKAFRDLVDTVKHVVLLIELKLLSAFPFAREKGPAEIEFVKRVNFHADREKSVHKYNALNVSAEQRALVQRLLRRNGQPQPQKQQQDGQSQPQMQQQDGQSQPQMQQQDGQSQPQMQQQDGQSQPQMQQQDGQTQPQTQQRDGQTKPQTQPLPPPQGHHFDDSELNFLFYRNYGDEPGTATMGDINAFLKSKPDVKFNLTDGTYFAHVFSHLWQVQLTEAEERILKESLRVLPLWANHLARLDVNNAADLFYAITLFQVVQGCQKGRVTKNKYGYSTTEKHTENDALYKMLSEILVKKIINIKSERLYKVILSCGNTAYSDVYLNHFLKKFNRHVKFRKMRKYINC</sequence>
<feature type="compositionally biased region" description="Low complexity" evidence="1">
    <location>
        <begin position="417"/>
        <end position="426"/>
    </location>
</feature>
<dbReference type="AlphaFoldDB" id="A0A1G4HE77"/>
<dbReference type="VEuPathDB" id="PlasmoDB:PVPAM_100027800"/>
<dbReference type="PANTHER" id="PTHR14596:SF72">
    <property type="entry name" value="ZINC FINGER PROTEIN MSN2-RELATED"/>
    <property type="match status" value="1"/>
</dbReference>
<accession>A0A1G4HE77</accession>
<dbReference type="GO" id="GO:0042594">
    <property type="term" value="P:response to starvation"/>
    <property type="evidence" value="ECO:0007669"/>
    <property type="project" value="TreeGrafter"/>
</dbReference>
<evidence type="ECO:0000313" key="3">
    <source>
        <dbReference type="Proteomes" id="UP000305196"/>
    </source>
</evidence>
<feature type="compositionally biased region" description="Low complexity" evidence="1">
    <location>
        <begin position="443"/>
        <end position="462"/>
    </location>
</feature>
<protein>
    <submittedName>
        <fullName evidence="2">Uncharacterized protein</fullName>
    </submittedName>
</protein>
<dbReference type="PANTHER" id="PTHR14596">
    <property type="entry name" value="ZINC FINGER PROTEIN"/>
    <property type="match status" value="1"/>
</dbReference>
<gene>
    <name evidence="2" type="ORF">PVC01_100030200</name>
</gene>
<feature type="compositionally biased region" description="Basic and acidic residues" evidence="1">
    <location>
        <begin position="251"/>
        <end position="264"/>
    </location>
</feature>
<evidence type="ECO:0000313" key="2">
    <source>
        <dbReference type="EMBL" id="SCO73229.1"/>
    </source>
</evidence>
<dbReference type="GO" id="GO:0005634">
    <property type="term" value="C:nucleus"/>
    <property type="evidence" value="ECO:0007669"/>
    <property type="project" value="TreeGrafter"/>
</dbReference>
<reference evidence="2 3" key="1">
    <citation type="submission" date="2016-07" db="EMBL/GenBank/DDBJ databases">
        <authorList>
            <consortium name="Pathogen Informatics"/>
        </authorList>
    </citation>
    <scope>NUCLEOTIDE SEQUENCE [LARGE SCALE GENOMIC DNA]</scope>
</reference>
<organism evidence="2 3">
    <name type="scientific">Plasmodium vivax</name>
    <name type="common">malaria parasite P. vivax</name>
    <dbReference type="NCBI Taxonomy" id="5855"/>
    <lineage>
        <taxon>Eukaryota</taxon>
        <taxon>Sar</taxon>
        <taxon>Alveolata</taxon>
        <taxon>Apicomplexa</taxon>
        <taxon>Aconoidasida</taxon>
        <taxon>Haemosporida</taxon>
        <taxon>Plasmodiidae</taxon>
        <taxon>Plasmodium</taxon>
        <taxon>Plasmodium (Plasmodium)</taxon>
    </lineage>
</organism>
<dbReference type="VEuPathDB" id="PlasmoDB:PVP01_1021400"/>